<dbReference type="AlphaFoldDB" id="A0A1H8B1D9"/>
<accession>A0A1H8B1D9</accession>
<keyword evidence="2" id="KW-1185">Reference proteome</keyword>
<protein>
    <submittedName>
        <fullName evidence="1">Uncharacterized protein</fullName>
    </submittedName>
</protein>
<sequence>MDAHYPHHIANHRYYCFVTGDHRDDTEVLSYLIQALD</sequence>
<evidence type="ECO:0000313" key="1">
    <source>
        <dbReference type="EMBL" id="SEM76059.1"/>
    </source>
</evidence>
<reference evidence="2" key="1">
    <citation type="submission" date="2016-10" db="EMBL/GenBank/DDBJ databases">
        <authorList>
            <person name="Varghese N."/>
            <person name="Submissions S."/>
        </authorList>
    </citation>
    <scope>NUCLEOTIDE SEQUENCE [LARGE SCALE GENOMIC DNA]</scope>
    <source>
        <strain evidence="2">Gh-48</strain>
    </source>
</reference>
<proteinExistence type="predicted"/>
<organism evidence="1 2">
    <name type="scientific">Mucilaginibacter gossypiicola</name>
    <dbReference type="NCBI Taxonomy" id="551995"/>
    <lineage>
        <taxon>Bacteria</taxon>
        <taxon>Pseudomonadati</taxon>
        <taxon>Bacteroidota</taxon>
        <taxon>Sphingobacteriia</taxon>
        <taxon>Sphingobacteriales</taxon>
        <taxon>Sphingobacteriaceae</taxon>
        <taxon>Mucilaginibacter</taxon>
    </lineage>
</organism>
<dbReference type="STRING" id="551995.SAMN05192574_101725"/>
<name>A0A1H8B1D9_9SPHI</name>
<gene>
    <name evidence="1" type="ORF">SAMN05192574_101725</name>
</gene>
<evidence type="ECO:0000313" key="2">
    <source>
        <dbReference type="Proteomes" id="UP000198942"/>
    </source>
</evidence>
<dbReference type="EMBL" id="FOCL01000001">
    <property type="protein sequence ID" value="SEM76059.1"/>
    <property type="molecule type" value="Genomic_DNA"/>
</dbReference>
<dbReference type="Proteomes" id="UP000198942">
    <property type="component" value="Unassembled WGS sequence"/>
</dbReference>